<dbReference type="EMBL" id="BFAV01000055">
    <property type="protein sequence ID" value="GBF32801.1"/>
    <property type="molecule type" value="Genomic_DNA"/>
</dbReference>
<organism evidence="2 3">
    <name type="scientific">Desulfocucumis palustris</name>
    <dbReference type="NCBI Taxonomy" id="1898651"/>
    <lineage>
        <taxon>Bacteria</taxon>
        <taxon>Bacillati</taxon>
        <taxon>Bacillota</taxon>
        <taxon>Clostridia</taxon>
        <taxon>Eubacteriales</taxon>
        <taxon>Desulfocucumaceae</taxon>
        <taxon>Desulfocucumis</taxon>
    </lineage>
</organism>
<dbReference type="Proteomes" id="UP000239549">
    <property type="component" value="Unassembled WGS sequence"/>
</dbReference>
<proteinExistence type="predicted"/>
<name>A0A2L2XFZ9_9FIRM</name>
<evidence type="ECO:0000256" key="1">
    <source>
        <dbReference type="SAM" id="Phobius"/>
    </source>
</evidence>
<evidence type="ECO:0000313" key="3">
    <source>
        <dbReference type="Proteomes" id="UP000239549"/>
    </source>
</evidence>
<accession>A0A2L2XFZ9</accession>
<dbReference type="AlphaFoldDB" id="A0A2L2XFZ9"/>
<comment type="caution">
    <text evidence="2">The sequence shown here is derived from an EMBL/GenBank/DDBJ whole genome shotgun (WGS) entry which is preliminary data.</text>
</comment>
<gene>
    <name evidence="2" type="ORF">DCCM_0997</name>
</gene>
<keyword evidence="1" id="KW-1133">Transmembrane helix</keyword>
<reference evidence="3" key="1">
    <citation type="submission" date="2018-02" db="EMBL/GenBank/DDBJ databases">
        <title>Genome sequence of Desulfocucumis palustris strain NAW-5.</title>
        <authorList>
            <person name="Watanabe M."/>
            <person name="Kojima H."/>
            <person name="Fukui M."/>
        </authorList>
    </citation>
    <scope>NUCLEOTIDE SEQUENCE [LARGE SCALE GENOMIC DNA]</scope>
    <source>
        <strain evidence="3">NAW-5</strain>
    </source>
</reference>
<feature type="transmembrane region" description="Helical" evidence="1">
    <location>
        <begin position="21"/>
        <end position="49"/>
    </location>
</feature>
<protein>
    <submittedName>
        <fullName evidence="2">Uncharacterized protein</fullName>
    </submittedName>
</protein>
<evidence type="ECO:0000313" key="2">
    <source>
        <dbReference type="EMBL" id="GBF32801.1"/>
    </source>
</evidence>
<sequence length="58" mass="6858">MKCKIWGQIIKGHIKDVLFIFCKYCVNYFVIIRYFAAGFFVPAVGNFVITDEFMENRL</sequence>
<keyword evidence="1" id="KW-0472">Membrane</keyword>
<keyword evidence="1" id="KW-0812">Transmembrane</keyword>
<keyword evidence="3" id="KW-1185">Reference proteome</keyword>